<accession>A0AAV0WD99</accession>
<dbReference type="EMBL" id="CARXXK010000002">
    <property type="protein sequence ID" value="CAI6353763.1"/>
    <property type="molecule type" value="Genomic_DNA"/>
</dbReference>
<reference evidence="1 2" key="1">
    <citation type="submission" date="2023-01" db="EMBL/GenBank/DDBJ databases">
        <authorList>
            <person name="Whitehead M."/>
        </authorList>
    </citation>
    <scope>NUCLEOTIDE SEQUENCE [LARGE SCALE GENOMIC DNA]</scope>
</reference>
<protein>
    <submittedName>
        <fullName evidence="1">Uncharacterized protein</fullName>
    </submittedName>
</protein>
<organism evidence="1 2">
    <name type="scientific">Macrosiphum euphorbiae</name>
    <name type="common">potato aphid</name>
    <dbReference type="NCBI Taxonomy" id="13131"/>
    <lineage>
        <taxon>Eukaryota</taxon>
        <taxon>Metazoa</taxon>
        <taxon>Ecdysozoa</taxon>
        <taxon>Arthropoda</taxon>
        <taxon>Hexapoda</taxon>
        <taxon>Insecta</taxon>
        <taxon>Pterygota</taxon>
        <taxon>Neoptera</taxon>
        <taxon>Paraneoptera</taxon>
        <taxon>Hemiptera</taxon>
        <taxon>Sternorrhyncha</taxon>
        <taxon>Aphidomorpha</taxon>
        <taxon>Aphidoidea</taxon>
        <taxon>Aphididae</taxon>
        <taxon>Macrosiphini</taxon>
        <taxon>Macrosiphum</taxon>
    </lineage>
</organism>
<evidence type="ECO:0000313" key="2">
    <source>
        <dbReference type="Proteomes" id="UP001160148"/>
    </source>
</evidence>
<dbReference type="Proteomes" id="UP001160148">
    <property type="component" value="Unassembled WGS sequence"/>
</dbReference>
<dbReference type="AlphaFoldDB" id="A0AAV0WD99"/>
<sequence length="46" mass="5232">MYPIGTISDQRYKDIFIAFATLPGHTAIRDPIEWVMVYTKVVSSIS</sequence>
<proteinExistence type="predicted"/>
<evidence type="ECO:0000313" key="1">
    <source>
        <dbReference type="EMBL" id="CAI6353763.1"/>
    </source>
</evidence>
<keyword evidence="2" id="KW-1185">Reference proteome</keyword>
<name>A0AAV0WD99_9HEMI</name>
<gene>
    <name evidence="1" type="ORF">MEUPH1_LOCUS9844</name>
</gene>
<comment type="caution">
    <text evidence="1">The sequence shown here is derived from an EMBL/GenBank/DDBJ whole genome shotgun (WGS) entry which is preliminary data.</text>
</comment>